<evidence type="ECO:0000256" key="1">
    <source>
        <dbReference type="ARBA" id="ARBA00022857"/>
    </source>
</evidence>
<evidence type="ECO:0000256" key="2">
    <source>
        <dbReference type="ARBA" id="ARBA00023002"/>
    </source>
</evidence>
<dbReference type="PANTHER" id="PTHR43364:SF9">
    <property type="entry name" value="OXIDOREDUCTASE"/>
    <property type="match status" value="1"/>
</dbReference>
<dbReference type="Proteomes" id="UP000325780">
    <property type="component" value="Unassembled WGS sequence"/>
</dbReference>
<dbReference type="PANTHER" id="PTHR43364">
    <property type="entry name" value="NADH-SPECIFIC METHYLGLYOXAL REDUCTASE-RELATED"/>
    <property type="match status" value="1"/>
</dbReference>
<gene>
    <name evidence="5" type="ORF">BDV25DRAFT_132977</name>
</gene>
<dbReference type="AlphaFoldDB" id="A0A5N6TJ36"/>
<dbReference type="FunFam" id="3.20.20.100:FF:000004">
    <property type="entry name" value="Oxidoreductase, aldo/keto reductase"/>
    <property type="match status" value="1"/>
</dbReference>
<evidence type="ECO:0000256" key="3">
    <source>
        <dbReference type="ARBA" id="ARBA00038157"/>
    </source>
</evidence>
<dbReference type="OrthoDB" id="48988at2759"/>
<reference evidence="5 6" key="1">
    <citation type="submission" date="2019-04" db="EMBL/GenBank/DDBJ databases">
        <title>Friends and foes A comparative genomics study of 23 Aspergillus species from section Flavi.</title>
        <authorList>
            <consortium name="DOE Joint Genome Institute"/>
            <person name="Kjaerbolling I."/>
            <person name="Vesth T."/>
            <person name="Frisvad J.C."/>
            <person name="Nybo J.L."/>
            <person name="Theobald S."/>
            <person name="Kildgaard S."/>
            <person name="Isbrandt T."/>
            <person name="Kuo A."/>
            <person name="Sato A."/>
            <person name="Lyhne E.K."/>
            <person name="Kogle M.E."/>
            <person name="Wiebenga A."/>
            <person name="Kun R.S."/>
            <person name="Lubbers R.J."/>
            <person name="Makela M.R."/>
            <person name="Barry K."/>
            <person name="Chovatia M."/>
            <person name="Clum A."/>
            <person name="Daum C."/>
            <person name="Haridas S."/>
            <person name="He G."/>
            <person name="LaButti K."/>
            <person name="Lipzen A."/>
            <person name="Mondo S."/>
            <person name="Riley R."/>
            <person name="Salamov A."/>
            <person name="Simmons B.A."/>
            <person name="Magnuson J.K."/>
            <person name="Henrissat B."/>
            <person name="Mortensen U.H."/>
            <person name="Larsen T.O."/>
            <person name="Devries R.P."/>
            <person name="Grigoriev I.V."/>
            <person name="Machida M."/>
            <person name="Baker S.E."/>
            <person name="Andersen M.R."/>
        </authorList>
    </citation>
    <scope>NUCLEOTIDE SEQUENCE [LARGE SCALE GENOMIC DNA]</scope>
    <source>
        <strain evidence="5 6">IBT 18842</strain>
    </source>
</reference>
<keyword evidence="2" id="KW-0560">Oxidoreductase</keyword>
<feature type="domain" description="NADP-dependent oxidoreductase" evidence="4">
    <location>
        <begin position="39"/>
        <end position="351"/>
    </location>
</feature>
<dbReference type="CDD" id="cd19079">
    <property type="entry name" value="AKR_EcYajO-like"/>
    <property type="match status" value="1"/>
</dbReference>
<evidence type="ECO:0000313" key="6">
    <source>
        <dbReference type="Proteomes" id="UP000325780"/>
    </source>
</evidence>
<keyword evidence="1" id="KW-0521">NADP</keyword>
<comment type="similarity">
    <text evidence="3">Belongs to the aldo/keto reductase family. Aldo/keto reductase 2 subfamily.</text>
</comment>
<dbReference type="InterPro" id="IPR050523">
    <property type="entry name" value="AKR_Detox_Biosynth"/>
</dbReference>
<organism evidence="5 6">
    <name type="scientific">Aspergillus avenaceus</name>
    <dbReference type="NCBI Taxonomy" id="36643"/>
    <lineage>
        <taxon>Eukaryota</taxon>
        <taxon>Fungi</taxon>
        <taxon>Dikarya</taxon>
        <taxon>Ascomycota</taxon>
        <taxon>Pezizomycotina</taxon>
        <taxon>Eurotiomycetes</taxon>
        <taxon>Eurotiomycetidae</taxon>
        <taxon>Eurotiales</taxon>
        <taxon>Aspergillaceae</taxon>
        <taxon>Aspergillus</taxon>
        <taxon>Aspergillus subgen. Circumdati</taxon>
    </lineage>
</organism>
<dbReference type="Gene3D" id="3.20.20.100">
    <property type="entry name" value="NADP-dependent oxidoreductase domain"/>
    <property type="match status" value="1"/>
</dbReference>
<proteinExistence type="inferred from homology"/>
<dbReference type="GO" id="GO:0016491">
    <property type="term" value="F:oxidoreductase activity"/>
    <property type="evidence" value="ECO:0007669"/>
    <property type="project" value="UniProtKB-KW"/>
</dbReference>
<evidence type="ECO:0000313" key="5">
    <source>
        <dbReference type="EMBL" id="KAE8146388.1"/>
    </source>
</evidence>
<dbReference type="InterPro" id="IPR036812">
    <property type="entry name" value="NAD(P)_OxRdtase_dom_sf"/>
</dbReference>
<evidence type="ECO:0000259" key="4">
    <source>
        <dbReference type="Pfam" id="PF00248"/>
    </source>
</evidence>
<sequence>MALRQASQTLPLSVRSSIARTRVNYVQLGRSGLRVSNPILGCMGFGDPKWLGWTLAKEQAMHILNAAYERGVNTWDTANAYSNGTSERIIGEALRQNRIQRRKVVIMTKCYRPIADDDDPATFVPLLDKELSQSKDYVNQYGLSRRAIIESVNGSLERLRTDYIDLLQIHRFDSTVPPEEIMETLHDLIKSGKVRYIGASSMWAYQFSILQHTAERNGWTKFISMQNHYNLLYREEEREMNKFCKETNVGLIPWSPLAMGRLARPLTEDCSTLRSTVDRIGKRFPIGESSEDQEIIRRVHSIAEKRSWSASNVALAWINNRVTAPVIGVSSVGKLDACLEARGKVLTEEEQRFLEEPYVPKAVYGHE</sequence>
<dbReference type="GO" id="GO:0005829">
    <property type="term" value="C:cytosol"/>
    <property type="evidence" value="ECO:0007669"/>
    <property type="project" value="UniProtKB-ARBA"/>
</dbReference>
<dbReference type="SUPFAM" id="SSF51430">
    <property type="entry name" value="NAD(P)-linked oxidoreductase"/>
    <property type="match status" value="1"/>
</dbReference>
<keyword evidence="6" id="KW-1185">Reference proteome</keyword>
<dbReference type="Pfam" id="PF00248">
    <property type="entry name" value="Aldo_ket_red"/>
    <property type="match status" value="1"/>
</dbReference>
<accession>A0A5N6TJ36</accession>
<name>A0A5N6TJ36_ASPAV</name>
<dbReference type="InterPro" id="IPR023210">
    <property type="entry name" value="NADP_OxRdtase_dom"/>
</dbReference>
<dbReference type="EMBL" id="ML742266">
    <property type="protein sequence ID" value="KAE8146388.1"/>
    <property type="molecule type" value="Genomic_DNA"/>
</dbReference>
<protein>
    <submittedName>
        <fullName evidence="5">Putative aldo-keto reductase</fullName>
    </submittedName>
</protein>